<sequence>MFVKKPWKWTMDCWEVTSSEEKNVVKEDNPRPRMKAS</sequence>
<gene>
    <name evidence="1" type="ORF">BOLC8T47042H</name>
</gene>
<proteinExistence type="predicted"/>
<protein>
    <submittedName>
        <fullName evidence="1">Uncharacterized protein</fullName>
    </submittedName>
</protein>
<accession>A0A3P6F7U8</accession>
<dbReference type="AlphaFoldDB" id="A0A3P6F7U8"/>
<reference evidence="1" key="1">
    <citation type="submission" date="2018-11" db="EMBL/GenBank/DDBJ databases">
        <authorList>
            <consortium name="Genoscope - CEA"/>
            <person name="William W."/>
        </authorList>
    </citation>
    <scope>NUCLEOTIDE SEQUENCE</scope>
</reference>
<dbReference type="EMBL" id="LR031879">
    <property type="protein sequence ID" value="VDD53813.1"/>
    <property type="molecule type" value="Genomic_DNA"/>
</dbReference>
<evidence type="ECO:0000313" key="1">
    <source>
        <dbReference type="EMBL" id="VDD53813.1"/>
    </source>
</evidence>
<name>A0A3P6F7U8_BRAOL</name>
<organism evidence="1">
    <name type="scientific">Brassica oleracea</name>
    <name type="common">Wild cabbage</name>
    <dbReference type="NCBI Taxonomy" id="3712"/>
    <lineage>
        <taxon>Eukaryota</taxon>
        <taxon>Viridiplantae</taxon>
        <taxon>Streptophyta</taxon>
        <taxon>Embryophyta</taxon>
        <taxon>Tracheophyta</taxon>
        <taxon>Spermatophyta</taxon>
        <taxon>Magnoliopsida</taxon>
        <taxon>eudicotyledons</taxon>
        <taxon>Gunneridae</taxon>
        <taxon>Pentapetalae</taxon>
        <taxon>rosids</taxon>
        <taxon>malvids</taxon>
        <taxon>Brassicales</taxon>
        <taxon>Brassicaceae</taxon>
        <taxon>Brassiceae</taxon>
        <taxon>Brassica</taxon>
    </lineage>
</organism>